<keyword evidence="7" id="KW-1185">Reference proteome</keyword>
<feature type="compositionally biased region" description="Basic and acidic residues" evidence="4">
    <location>
        <begin position="71"/>
        <end position="88"/>
    </location>
</feature>
<dbReference type="PANTHER" id="PTHR43248:SF29">
    <property type="entry name" value="TRIPEPTIDYL AMINOPEPTIDASE"/>
    <property type="match status" value="1"/>
</dbReference>
<evidence type="ECO:0000256" key="2">
    <source>
        <dbReference type="ARBA" id="ARBA00022729"/>
    </source>
</evidence>
<dbReference type="InterPro" id="IPR013595">
    <property type="entry name" value="Pept_S33_TAP-like_C"/>
</dbReference>
<feature type="domain" description="Peptidase S33 tripeptidyl aminopeptidase-like C-terminal" evidence="5">
    <location>
        <begin position="436"/>
        <end position="540"/>
    </location>
</feature>
<organism evidence="6 7">
    <name type="scientific">Streptomyces spiramenti</name>
    <dbReference type="NCBI Taxonomy" id="2720606"/>
    <lineage>
        <taxon>Bacteria</taxon>
        <taxon>Bacillati</taxon>
        <taxon>Actinomycetota</taxon>
        <taxon>Actinomycetes</taxon>
        <taxon>Kitasatosporales</taxon>
        <taxon>Streptomycetaceae</taxon>
        <taxon>Streptomyces</taxon>
    </lineage>
</organism>
<evidence type="ECO:0000256" key="1">
    <source>
        <dbReference type="ARBA" id="ARBA00010088"/>
    </source>
</evidence>
<feature type="compositionally biased region" description="Gly residues" evidence="4">
    <location>
        <begin position="29"/>
        <end position="40"/>
    </location>
</feature>
<dbReference type="GO" id="GO:0016787">
    <property type="term" value="F:hydrolase activity"/>
    <property type="evidence" value="ECO:0007669"/>
    <property type="project" value="UniProtKB-KW"/>
</dbReference>
<evidence type="ECO:0000259" key="5">
    <source>
        <dbReference type="Pfam" id="PF08386"/>
    </source>
</evidence>
<keyword evidence="3 6" id="KW-0378">Hydrolase</keyword>
<protein>
    <submittedName>
        <fullName evidence="6">Alpha/beta hydrolase</fullName>
    </submittedName>
</protein>
<reference evidence="6 7" key="1">
    <citation type="submission" date="2020-03" db="EMBL/GenBank/DDBJ databases">
        <title>Draft genome of Streptomyces sp. ventii, isolated from the Axial Seamount in the Pacific Ocean, and resequencing of the two type strains Streptomyces lonarensis strain NCL 716 and Streptomyces bohaiensis strain 11A07.</title>
        <authorList>
            <person name="Loughran R.M."/>
            <person name="Pfannmuller K.M."/>
            <person name="Wasson B.J."/>
            <person name="Deadmond M.C."/>
            <person name="Paddock B.E."/>
            <person name="Koyack M.J."/>
            <person name="Gallegos D.A."/>
            <person name="Mitchell E.A."/>
            <person name="Ushijima B."/>
            <person name="Saw J.H."/>
            <person name="Mcphail K.L."/>
            <person name="Videau P."/>
        </authorList>
    </citation>
    <scope>NUCLEOTIDE SEQUENCE [LARGE SCALE GENOMIC DNA]</scope>
    <source>
        <strain evidence="7">5675061</strain>
    </source>
</reference>
<dbReference type="PANTHER" id="PTHR43248">
    <property type="entry name" value="2-SUCCINYL-6-HYDROXY-2,4-CYCLOHEXADIENE-1-CARBOXYLATE SYNTHASE"/>
    <property type="match status" value="1"/>
</dbReference>
<dbReference type="InterPro" id="IPR051601">
    <property type="entry name" value="Serine_prot/Carboxylest_S33"/>
</dbReference>
<dbReference type="RefSeq" id="WP_167934801.1">
    <property type="nucleotide sequence ID" value="NZ_JAAVJB010000194.1"/>
</dbReference>
<accession>A0ABX1AQ57</accession>
<proteinExistence type="inferred from homology"/>
<evidence type="ECO:0000256" key="4">
    <source>
        <dbReference type="SAM" id="MobiDB-lite"/>
    </source>
</evidence>
<evidence type="ECO:0000313" key="7">
    <source>
        <dbReference type="Proteomes" id="UP000746503"/>
    </source>
</evidence>
<gene>
    <name evidence="6" type="ORF">HCJ92_18835</name>
</gene>
<sequence>MSSEEPGAPPARRRAAVALTAAAVLLAGCSGGTEPGGAVTGAGPARGAVDTTELPSDFTDQEPDWSGCPRPDARQGDDQPAPEKLRDGTEWECATLTVPQDYDDPDGDTLALAMIRARAGGDEADRIGSLLFNFGGPGGSGVVTLPAFSDDYASLHKRYDLVSFDPRGVGESEGVVCLDDQKLDAYFAADTVPENSAEEEELLTRQAEFAAACEDGAGDLLPHLTTVDTARDMDLMRHVLGDSRLHYFGISYGTQLGGVYAHLFPERVGRAVFDAVVDPTQDDEQSALGQARGFQLALRAYVEDCLSQDDCPLTGSPEEAEQQLKELLDGLAEEPMPTRDPDRPLTRSLAWSGMAQSLYSQDFWPYLSQGLSDATDETDPDGSVLLFLGDAMNGRSTDGTYSTLQSSLTAIRCADSGSRYTADDVRDRLDAFEEASPVFGTGMAWALLGCTDWPVKGDEAHPDVSAEGSAEILLVGTTGDPATPYEGTARMREALGEGVAVEVTYEGEGHGAYTSGDRCVKRAVDEYLLDGMVPESGLTCG</sequence>
<dbReference type="Proteomes" id="UP000746503">
    <property type="component" value="Unassembled WGS sequence"/>
</dbReference>
<dbReference type="EMBL" id="JAAVJB010000194">
    <property type="protein sequence ID" value="NJP68296.1"/>
    <property type="molecule type" value="Genomic_DNA"/>
</dbReference>
<comment type="caution">
    <text evidence="6">The sequence shown here is derived from an EMBL/GenBank/DDBJ whole genome shotgun (WGS) entry which is preliminary data.</text>
</comment>
<evidence type="ECO:0000313" key="6">
    <source>
        <dbReference type="EMBL" id="NJP68296.1"/>
    </source>
</evidence>
<dbReference type="Pfam" id="PF08386">
    <property type="entry name" value="Abhydrolase_4"/>
    <property type="match status" value="1"/>
</dbReference>
<evidence type="ECO:0000256" key="3">
    <source>
        <dbReference type="ARBA" id="ARBA00022801"/>
    </source>
</evidence>
<keyword evidence="2" id="KW-0732">Signal</keyword>
<name>A0ABX1AQ57_9ACTN</name>
<dbReference type="InterPro" id="IPR029058">
    <property type="entry name" value="AB_hydrolase_fold"/>
</dbReference>
<dbReference type="Gene3D" id="3.40.50.1820">
    <property type="entry name" value="alpha/beta hydrolase"/>
    <property type="match status" value="1"/>
</dbReference>
<dbReference type="SUPFAM" id="SSF53474">
    <property type="entry name" value="alpha/beta-Hydrolases"/>
    <property type="match status" value="1"/>
</dbReference>
<feature type="region of interest" description="Disordered" evidence="4">
    <location>
        <begin position="28"/>
        <end position="88"/>
    </location>
</feature>
<comment type="similarity">
    <text evidence="1">Belongs to the peptidase S33 family.</text>
</comment>